<keyword evidence="1" id="KW-0812">Transmembrane</keyword>
<keyword evidence="1" id="KW-1133">Transmembrane helix</keyword>
<feature type="transmembrane region" description="Helical" evidence="1">
    <location>
        <begin position="29"/>
        <end position="49"/>
    </location>
</feature>
<dbReference type="Pfam" id="PF10756">
    <property type="entry name" value="bPH_6"/>
    <property type="match status" value="1"/>
</dbReference>
<organism evidence="3 4">
    <name type="scientific">Kribbella deserti</name>
    <dbReference type="NCBI Taxonomy" id="1926257"/>
    <lineage>
        <taxon>Bacteria</taxon>
        <taxon>Bacillati</taxon>
        <taxon>Actinomycetota</taxon>
        <taxon>Actinomycetes</taxon>
        <taxon>Propionibacteriales</taxon>
        <taxon>Kribbellaceae</taxon>
        <taxon>Kribbella</taxon>
    </lineage>
</organism>
<sequence length="165" mass="18179">MAWSVGLDQTAFVNEDRDEQDEQVWDAGVVGRILCVLPVLGFVATVVFASEHFPIDEVWPFSILLAGFPALILRPAVRITPTELVIRHPIGSERFPRAEVASARFNYAGLIIRTRRGGSAIAFILPKWTSTELSGDEPPPDSAAYQITRWAQLADPGTRVEGPPR</sequence>
<keyword evidence="1" id="KW-0472">Membrane</keyword>
<evidence type="ECO:0000313" key="3">
    <source>
        <dbReference type="EMBL" id="MFC0627092.1"/>
    </source>
</evidence>
<protein>
    <submittedName>
        <fullName evidence="3">PH domain-containing protein</fullName>
    </submittedName>
</protein>
<feature type="transmembrane region" description="Helical" evidence="1">
    <location>
        <begin position="58"/>
        <end position="77"/>
    </location>
</feature>
<name>A0ABV6QTR4_9ACTN</name>
<gene>
    <name evidence="3" type="ORF">ACFFGN_23630</name>
</gene>
<feature type="domain" description="Low molecular weight protein antigen 6 PH" evidence="2">
    <location>
        <begin position="74"/>
        <end position="119"/>
    </location>
</feature>
<comment type="caution">
    <text evidence="3">The sequence shown here is derived from an EMBL/GenBank/DDBJ whole genome shotgun (WGS) entry which is preliminary data.</text>
</comment>
<evidence type="ECO:0000313" key="4">
    <source>
        <dbReference type="Proteomes" id="UP001589890"/>
    </source>
</evidence>
<keyword evidence="4" id="KW-1185">Reference proteome</keyword>
<dbReference type="InterPro" id="IPR019692">
    <property type="entry name" value="CFP-6_PH"/>
</dbReference>
<accession>A0ABV6QTR4</accession>
<evidence type="ECO:0000256" key="1">
    <source>
        <dbReference type="SAM" id="Phobius"/>
    </source>
</evidence>
<dbReference type="EMBL" id="JBHLTC010000030">
    <property type="protein sequence ID" value="MFC0627092.1"/>
    <property type="molecule type" value="Genomic_DNA"/>
</dbReference>
<dbReference type="RefSeq" id="WP_380051378.1">
    <property type="nucleotide sequence ID" value="NZ_JBHLTC010000030.1"/>
</dbReference>
<evidence type="ECO:0000259" key="2">
    <source>
        <dbReference type="Pfam" id="PF10756"/>
    </source>
</evidence>
<dbReference type="Proteomes" id="UP001589890">
    <property type="component" value="Unassembled WGS sequence"/>
</dbReference>
<proteinExistence type="predicted"/>
<reference evidence="3 4" key="1">
    <citation type="submission" date="2024-09" db="EMBL/GenBank/DDBJ databases">
        <authorList>
            <person name="Sun Q."/>
            <person name="Mori K."/>
        </authorList>
    </citation>
    <scope>NUCLEOTIDE SEQUENCE [LARGE SCALE GENOMIC DNA]</scope>
    <source>
        <strain evidence="3 4">CGMCC 1.15906</strain>
    </source>
</reference>